<evidence type="ECO:0000313" key="1">
    <source>
        <dbReference type="Proteomes" id="UP000095286"/>
    </source>
</evidence>
<proteinExistence type="predicted"/>
<dbReference type="WBParaSite" id="RSKR_0000274100.1">
    <property type="protein sequence ID" value="RSKR_0000274100.1"/>
    <property type="gene ID" value="RSKR_0000274100"/>
</dbReference>
<evidence type="ECO:0000313" key="2">
    <source>
        <dbReference type="WBParaSite" id="RSKR_0000274100.1"/>
    </source>
</evidence>
<dbReference type="Proteomes" id="UP000095286">
    <property type="component" value="Unplaced"/>
</dbReference>
<organism evidence="1 2">
    <name type="scientific">Rhabditophanes sp. KR3021</name>
    <dbReference type="NCBI Taxonomy" id="114890"/>
    <lineage>
        <taxon>Eukaryota</taxon>
        <taxon>Metazoa</taxon>
        <taxon>Ecdysozoa</taxon>
        <taxon>Nematoda</taxon>
        <taxon>Chromadorea</taxon>
        <taxon>Rhabditida</taxon>
        <taxon>Tylenchina</taxon>
        <taxon>Panagrolaimomorpha</taxon>
        <taxon>Strongyloidoidea</taxon>
        <taxon>Alloionematidae</taxon>
        <taxon>Rhabditophanes</taxon>
    </lineage>
</organism>
<name>A0AC35TQ77_9BILA</name>
<reference evidence="2" key="1">
    <citation type="submission" date="2016-11" db="UniProtKB">
        <authorList>
            <consortium name="WormBaseParasite"/>
        </authorList>
    </citation>
    <scope>IDENTIFICATION</scope>
    <source>
        <strain evidence="2">KR3021</strain>
    </source>
</reference>
<sequence length="249" mass="28404">MATAEDKKKVALFQAHKEAVNLKAEGEILHKIPVRVLYYTEVLENGFLSPKMAEEIAPSIEVIFPQDSKNGDGSHCEPGAKRSASQMSKESGLLPIYGFDKGKVPVNSKLLQIIDRIKPCLREDIENIYILKQWVTFLIPKIEDGNNFGVGIQEEILANVKTLEMECASNYENLSRYFGGRAKIVSKCCKYPHIEDYQQYLLDFDNKEFWCIRMFLTDIRNSLSGLYDLILKNLEKLKTPRTSHSSSLY</sequence>
<protein>
    <submittedName>
        <fullName evidence="2">PA28_beta domain-containing protein</fullName>
    </submittedName>
</protein>
<accession>A0AC35TQ77</accession>